<keyword evidence="8" id="KW-1185">Reference proteome</keyword>
<evidence type="ECO:0000313" key="8">
    <source>
        <dbReference type="Proteomes" id="UP000033647"/>
    </source>
</evidence>
<evidence type="ECO:0000256" key="1">
    <source>
        <dbReference type="ARBA" id="ARBA00004141"/>
    </source>
</evidence>
<dbReference type="Gene3D" id="1.20.1720.10">
    <property type="entry name" value="Multidrug resistance protein D"/>
    <property type="match status" value="2"/>
</dbReference>
<feature type="transmembrane region" description="Helical" evidence="5">
    <location>
        <begin position="388"/>
        <end position="412"/>
    </location>
</feature>
<dbReference type="Pfam" id="PF07690">
    <property type="entry name" value="MFS_1"/>
    <property type="match status" value="1"/>
</dbReference>
<dbReference type="PANTHER" id="PTHR23501">
    <property type="entry name" value="MAJOR FACILITATOR SUPERFAMILY"/>
    <property type="match status" value="1"/>
</dbReference>
<comment type="caution">
    <text evidence="7">The sequence shown here is derived from an EMBL/GenBank/DDBJ whole genome shotgun (WGS) entry which is preliminary data.</text>
</comment>
<evidence type="ECO:0000256" key="3">
    <source>
        <dbReference type="ARBA" id="ARBA00022989"/>
    </source>
</evidence>
<name>A0A0F4G832_9PEZI</name>
<sequence>MASVDKASTPAFASTDAANTTNSHSFDVSVAGEGPSTQIATWRFVLLSVSLGIGLFLSFIDSSIVSTAIFTIGTEFNAATRVFWVASAYTLANVAFALPFTAVADVIGRFRAYLLASVVYLVFSIACGFAQTLKQLIAFRALQGLGGAGAAIGGILAIAGAVGPLLGGAITSGATWRWIFWFKTPVAAVALMLFLVSWPRQARHHVRRGTRTLDWVGCLLLIGASTLPTLAFQEAGRKPIWNEALFLAPLIIGICLWVVLVGWEIYIAKPERCSWKMVPIFPPNLMRTRRYTAAAINTLFTGFAYYIVVYAIPLRLQGVNGRTPVQAGIALVPLLGAAAVGSFSTGGLSFKKDMLGWTSIAGSALMAIGTGLLTTLEVQDTRAIPKSLYGFEVFAGLGFGLAVASASMLANFECELEHHAVAQGIVSQARVLGGSLGIAAASAILGRELRIQGSIAVRESKDASLSGAAGEEQSKSVQIAYSDAFSTTLMVACVVCCVAFFSALGTWDRHKLGLRERNAAQEQRESDRIEHLTAPTRIEPACPQLKSRWC</sequence>
<dbReference type="InterPro" id="IPR036259">
    <property type="entry name" value="MFS_trans_sf"/>
</dbReference>
<feature type="transmembrane region" description="Helical" evidence="5">
    <location>
        <begin position="145"/>
        <end position="166"/>
    </location>
</feature>
<dbReference type="SUPFAM" id="SSF103473">
    <property type="entry name" value="MFS general substrate transporter"/>
    <property type="match status" value="1"/>
</dbReference>
<organism evidence="7 8">
    <name type="scientific">Zymoseptoria brevis</name>
    <dbReference type="NCBI Taxonomy" id="1047168"/>
    <lineage>
        <taxon>Eukaryota</taxon>
        <taxon>Fungi</taxon>
        <taxon>Dikarya</taxon>
        <taxon>Ascomycota</taxon>
        <taxon>Pezizomycotina</taxon>
        <taxon>Dothideomycetes</taxon>
        <taxon>Dothideomycetidae</taxon>
        <taxon>Mycosphaerellales</taxon>
        <taxon>Mycosphaerellaceae</taxon>
        <taxon>Zymoseptoria</taxon>
    </lineage>
</organism>
<comment type="subcellular location">
    <subcellularLocation>
        <location evidence="1">Membrane</location>
        <topology evidence="1">Multi-pass membrane protein</topology>
    </subcellularLocation>
</comment>
<dbReference type="GO" id="GO:0005886">
    <property type="term" value="C:plasma membrane"/>
    <property type="evidence" value="ECO:0007669"/>
    <property type="project" value="TreeGrafter"/>
</dbReference>
<evidence type="ECO:0000256" key="5">
    <source>
        <dbReference type="SAM" id="Phobius"/>
    </source>
</evidence>
<proteinExistence type="predicted"/>
<feature type="transmembrane region" description="Helical" evidence="5">
    <location>
        <begin position="212"/>
        <end position="232"/>
    </location>
</feature>
<gene>
    <name evidence="7" type="ORF">TI39_contig4375g00001</name>
</gene>
<dbReference type="Gene3D" id="1.20.1250.20">
    <property type="entry name" value="MFS general substrate transporter like domains"/>
    <property type="match status" value="1"/>
</dbReference>
<feature type="transmembrane region" description="Helical" evidence="5">
    <location>
        <begin position="110"/>
        <end position="133"/>
    </location>
</feature>
<feature type="transmembrane region" description="Helical" evidence="5">
    <location>
        <begin position="355"/>
        <end position="376"/>
    </location>
</feature>
<dbReference type="OrthoDB" id="440553at2759"/>
<feature type="domain" description="Major facilitator superfamily (MFS) profile" evidence="6">
    <location>
        <begin position="47"/>
        <end position="511"/>
    </location>
</feature>
<dbReference type="GO" id="GO:0022857">
    <property type="term" value="F:transmembrane transporter activity"/>
    <property type="evidence" value="ECO:0007669"/>
    <property type="project" value="InterPro"/>
</dbReference>
<dbReference type="PROSITE" id="PS50850">
    <property type="entry name" value="MFS"/>
    <property type="match status" value="1"/>
</dbReference>
<dbReference type="AlphaFoldDB" id="A0A0F4G832"/>
<dbReference type="InterPro" id="IPR011701">
    <property type="entry name" value="MFS"/>
</dbReference>
<feature type="transmembrane region" description="Helical" evidence="5">
    <location>
        <begin position="244"/>
        <end position="267"/>
    </location>
</feature>
<keyword evidence="2 5" id="KW-0812">Transmembrane</keyword>
<protein>
    <submittedName>
        <fullName evidence="7">Major facilitator superfamily transporter like protein</fullName>
    </submittedName>
</protein>
<feature type="transmembrane region" description="Helical" evidence="5">
    <location>
        <begin position="291"/>
        <end position="312"/>
    </location>
</feature>
<feature type="transmembrane region" description="Helical" evidence="5">
    <location>
        <begin position="44"/>
        <end position="70"/>
    </location>
</feature>
<evidence type="ECO:0000313" key="7">
    <source>
        <dbReference type="EMBL" id="KJX93172.1"/>
    </source>
</evidence>
<evidence type="ECO:0000259" key="6">
    <source>
        <dbReference type="PROSITE" id="PS50850"/>
    </source>
</evidence>
<feature type="non-terminal residue" evidence="7">
    <location>
        <position position="550"/>
    </location>
</feature>
<feature type="transmembrane region" description="Helical" evidence="5">
    <location>
        <begin position="82"/>
        <end position="104"/>
    </location>
</feature>
<feature type="transmembrane region" description="Helical" evidence="5">
    <location>
        <begin position="484"/>
        <end position="507"/>
    </location>
</feature>
<dbReference type="PANTHER" id="PTHR23501:SF43">
    <property type="entry name" value="MULTIDRUG TRANSPORTER, PUTATIVE (AFU_ORTHOLOGUE AFUA_6G03040)-RELATED"/>
    <property type="match status" value="1"/>
</dbReference>
<reference evidence="7 8" key="1">
    <citation type="submission" date="2015-03" db="EMBL/GenBank/DDBJ databases">
        <title>RNA-seq based gene annotation and comparative genomics of four Zymoseptoria species reveal species-specific pathogenicity related genes and transposable element activity.</title>
        <authorList>
            <person name="Grandaubert J."/>
            <person name="Bhattacharyya A."/>
            <person name="Stukenbrock E.H."/>
        </authorList>
    </citation>
    <scope>NUCLEOTIDE SEQUENCE [LARGE SCALE GENOMIC DNA]</scope>
    <source>
        <strain evidence="7 8">Zb18110</strain>
    </source>
</reference>
<feature type="transmembrane region" description="Helical" evidence="5">
    <location>
        <begin position="324"/>
        <end position="343"/>
    </location>
</feature>
<keyword evidence="4 5" id="KW-0472">Membrane</keyword>
<dbReference type="Proteomes" id="UP000033647">
    <property type="component" value="Unassembled WGS sequence"/>
</dbReference>
<accession>A0A0F4G832</accession>
<dbReference type="InterPro" id="IPR020846">
    <property type="entry name" value="MFS_dom"/>
</dbReference>
<dbReference type="EMBL" id="LAFY01004334">
    <property type="protein sequence ID" value="KJX93172.1"/>
    <property type="molecule type" value="Genomic_DNA"/>
</dbReference>
<feature type="transmembrane region" description="Helical" evidence="5">
    <location>
        <begin position="178"/>
        <end position="200"/>
    </location>
</feature>
<keyword evidence="3 5" id="KW-1133">Transmembrane helix</keyword>
<evidence type="ECO:0000256" key="4">
    <source>
        <dbReference type="ARBA" id="ARBA00023136"/>
    </source>
</evidence>
<evidence type="ECO:0000256" key="2">
    <source>
        <dbReference type="ARBA" id="ARBA00022692"/>
    </source>
</evidence>